<dbReference type="RefSeq" id="WP_072793246.1">
    <property type="nucleotide sequence ID" value="NZ_FQWM01000004.1"/>
</dbReference>
<evidence type="ECO:0000259" key="1">
    <source>
        <dbReference type="Pfam" id="PF08818"/>
    </source>
</evidence>
<gene>
    <name evidence="2" type="ORF">SAMN04488044_2381</name>
</gene>
<evidence type="ECO:0000313" key="2">
    <source>
        <dbReference type="EMBL" id="SHH33213.1"/>
    </source>
</evidence>
<dbReference type="Proteomes" id="UP000184211">
    <property type="component" value="Unassembled WGS sequence"/>
</dbReference>
<organism evidence="2 3">
    <name type="scientific">Cognatishimia maritima</name>
    <dbReference type="NCBI Taxonomy" id="870908"/>
    <lineage>
        <taxon>Bacteria</taxon>
        <taxon>Pseudomonadati</taxon>
        <taxon>Pseudomonadota</taxon>
        <taxon>Alphaproteobacteria</taxon>
        <taxon>Rhodobacterales</taxon>
        <taxon>Paracoccaceae</taxon>
        <taxon>Cognatishimia</taxon>
    </lineage>
</organism>
<dbReference type="AlphaFoldDB" id="A0A1M5S5G9"/>
<feature type="domain" description="YdhG-like" evidence="1">
    <location>
        <begin position="27"/>
        <end position="130"/>
    </location>
</feature>
<dbReference type="InterPro" id="IPR014922">
    <property type="entry name" value="YdhG-like"/>
</dbReference>
<sequence length="144" mass="16135">MPKSENKTVAGDQDPRDFLNAVEHPTRRADGLVLLDLFSKVSGYAPVMWGPSIVGCGRYHYRYESGREGDFLATGFSPRKSNLAIYIMPGYQDYSEILDRLGKHKLGKSCLYVNKLADIDLVVLRELIKAGMADLNKIWPVEPS</sequence>
<dbReference type="Pfam" id="PF08818">
    <property type="entry name" value="DUF1801"/>
    <property type="match status" value="1"/>
</dbReference>
<evidence type="ECO:0000313" key="3">
    <source>
        <dbReference type="Proteomes" id="UP000184211"/>
    </source>
</evidence>
<proteinExistence type="predicted"/>
<name>A0A1M5S5G9_9RHOB</name>
<dbReference type="EMBL" id="FQWM01000004">
    <property type="protein sequence ID" value="SHH33213.1"/>
    <property type="molecule type" value="Genomic_DNA"/>
</dbReference>
<protein>
    <recommendedName>
        <fullName evidence="1">YdhG-like domain-containing protein</fullName>
    </recommendedName>
</protein>
<keyword evidence="3" id="KW-1185">Reference proteome</keyword>
<dbReference type="STRING" id="870908.SAMN04488044_2381"/>
<accession>A0A1M5S5G9</accession>
<dbReference type="OrthoDB" id="5951444at2"/>
<reference evidence="3" key="1">
    <citation type="submission" date="2016-11" db="EMBL/GenBank/DDBJ databases">
        <authorList>
            <person name="Varghese N."/>
            <person name="Submissions S."/>
        </authorList>
    </citation>
    <scope>NUCLEOTIDE SEQUENCE [LARGE SCALE GENOMIC DNA]</scope>
    <source>
        <strain evidence="3">DSM 28223</strain>
    </source>
</reference>